<evidence type="ECO:0000256" key="1">
    <source>
        <dbReference type="ARBA" id="ARBA00004651"/>
    </source>
</evidence>
<dbReference type="PANTHER" id="PTHR30472:SF24">
    <property type="entry name" value="FERRIC ENTEROBACTIN TRANSPORT SYSTEM PERMEASE PROTEIN FEPG"/>
    <property type="match status" value="1"/>
</dbReference>
<dbReference type="RefSeq" id="WP_376840227.1">
    <property type="nucleotide sequence ID" value="NZ_JBHMAU010000053.1"/>
</dbReference>
<keyword evidence="6 8" id="KW-1133">Transmembrane helix</keyword>
<dbReference type="EMBL" id="JBHMAU010000053">
    <property type="protein sequence ID" value="MFB9776416.1"/>
    <property type="molecule type" value="Genomic_DNA"/>
</dbReference>
<dbReference type="Gene3D" id="1.10.3470.10">
    <property type="entry name" value="ABC transporter involved in vitamin B12 uptake, BtuC"/>
    <property type="match status" value="1"/>
</dbReference>
<dbReference type="CDD" id="cd06550">
    <property type="entry name" value="TM_ABC_iron-siderophores_like"/>
    <property type="match status" value="1"/>
</dbReference>
<accession>A0ABV5X304</accession>
<feature type="transmembrane region" description="Helical" evidence="8">
    <location>
        <begin position="267"/>
        <end position="293"/>
    </location>
</feature>
<keyword evidence="5 8" id="KW-0812">Transmembrane</keyword>
<feature type="transmembrane region" description="Helical" evidence="8">
    <location>
        <begin position="177"/>
        <end position="197"/>
    </location>
</feature>
<evidence type="ECO:0000313" key="9">
    <source>
        <dbReference type="EMBL" id="MFB9776416.1"/>
    </source>
</evidence>
<evidence type="ECO:0000256" key="5">
    <source>
        <dbReference type="ARBA" id="ARBA00022692"/>
    </source>
</evidence>
<feature type="transmembrane region" description="Helical" evidence="8">
    <location>
        <begin position="147"/>
        <end position="165"/>
    </location>
</feature>
<evidence type="ECO:0000256" key="2">
    <source>
        <dbReference type="ARBA" id="ARBA00007935"/>
    </source>
</evidence>
<dbReference type="Pfam" id="PF01032">
    <property type="entry name" value="FecCD"/>
    <property type="match status" value="1"/>
</dbReference>
<dbReference type="Proteomes" id="UP001589707">
    <property type="component" value="Unassembled WGS sequence"/>
</dbReference>
<feature type="transmembrane region" description="Helical" evidence="8">
    <location>
        <begin position="121"/>
        <end position="141"/>
    </location>
</feature>
<keyword evidence="7 8" id="KW-0472">Membrane</keyword>
<protein>
    <submittedName>
        <fullName evidence="9">FecCD family ABC transporter permease</fullName>
    </submittedName>
</protein>
<evidence type="ECO:0000256" key="7">
    <source>
        <dbReference type="ARBA" id="ARBA00023136"/>
    </source>
</evidence>
<evidence type="ECO:0000256" key="3">
    <source>
        <dbReference type="ARBA" id="ARBA00022448"/>
    </source>
</evidence>
<sequence>MSTNSRRSAEHDTVDHGYRAIAIRVPRVSGVVGVRALAVCATLALFTLILAVISLTLGTYPVPLGDVAAALTGTASEQTHMLVVGWRLPRALFAIACGIALAIAGAIFQSLTRNPLGSPDIIGFSSGSYTGAILVMLLVGSTRYLDIAAGAILGGIITAAIVYLLATVRGSVQSFRLIIMGIGVAALLSSLNSALMLSTSVDTAMLAAVWAAGSFNALGHDQLWPMTALLLILLAAVTTLAPGLRQLELGDDAAQSLGVRADRTRALAVVLGVALTALVTAAAGPISFIALAAPQIARRLVRGSGPLLVPSALVGAFSLLTSDILAQRLGMPVGVVTVSLGGTYLAWLLISEFRRRT</sequence>
<proteinExistence type="inferred from homology"/>
<evidence type="ECO:0000256" key="6">
    <source>
        <dbReference type="ARBA" id="ARBA00022989"/>
    </source>
</evidence>
<gene>
    <name evidence="9" type="ORF">ACFFN1_08360</name>
</gene>
<name>A0ABV5X304_9MICO</name>
<comment type="similarity">
    <text evidence="2">Belongs to the binding-protein-dependent transport system permease family. FecCD subfamily.</text>
</comment>
<feature type="transmembrane region" description="Helical" evidence="8">
    <location>
        <begin position="36"/>
        <end position="57"/>
    </location>
</feature>
<reference evidence="9 10" key="1">
    <citation type="submission" date="2024-09" db="EMBL/GenBank/DDBJ databases">
        <authorList>
            <person name="Sun Q."/>
            <person name="Mori K."/>
        </authorList>
    </citation>
    <scope>NUCLEOTIDE SEQUENCE [LARGE SCALE GENOMIC DNA]</scope>
    <source>
        <strain evidence="9 10">JCM 11683</strain>
    </source>
</reference>
<comment type="subcellular location">
    <subcellularLocation>
        <location evidence="1">Cell membrane</location>
        <topology evidence="1">Multi-pass membrane protein</topology>
    </subcellularLocation>
</comment>
<feature type="transmembrane region" description="Helical" evidence="8">
    <location>
        <begin position="331"/>
        <end position="350"/>
    </location>
</feature>
<dbReference type="InterPro" id="IPR037294">
    <property type="entry name" value="ABC_BtuC-like"/>
</dbReference>
<feature type="transmembrane region" description="Helical" evidence="8">
    <location>
        <begin position="226"/>
        <end position="247"/>
    </location>
</feature>
<evidence type="ECO:0000313" key="10">
    <source>
        <dbReference type="Proteomes" id="UP001589707"/>
    </source>
</evidence>
<keyword evidence="10" id="KW-1185">Reference proteome</keyword>
<dbReference type="InterPro" id="IPR000522">
    <property type="entry name" value="ABC_transptr_permease_BtuC"/>
</dbReference>
<evidence type="ECO:0000256" key="4">
    <source>
        <dbReference type="ARBA" id="ARBA00022475"/>
    </source>
</evidence>
<dbReference type="SUPFAM" id="SSF81345">
    <property type="entry name" value="ABC transporter involved in vitamin B12 uptake, BtuC"/>
    <property type="match status" value="1"/>
</dbReference>
<evidence type="ECO:0000256" key="8">
    <source>
        <dbReference type="SAM" id="Phobius"/>
    </source>
</evidence>
<dbReference type="PANTHER" id="PTHR30472">
    <property type="entry name" value="FERRIC ENTEROBACTIN TRANSPORT SYSTEM PERMEASE PROTEIN"/>
    <property type="match status" value="1"/>
</dbReference>
<comment type="caution">
    <text evidence="9">The sequence shown here is derived from an EMBL/GenBank/DDBJ whole genome shotgun (WGS) entry which is preliminary data.</text>
</comment>
<keyword evidence="4" id="KW-1003">Cell membrane</keyword>
<organism evidence="9 10">
    <name type="scientific">Brevibacterium otitidis</name>
    <dbReference type="NCBI Taxonomy" id="53364"/>
    <lineage>
        <taxon>Bacteria</taxon>
        <taxon>Bacillati</taxon>
        <taxon>Actinomycetota</taxon>
        <taxon>Actinomycetes</taxon>
        <taxon>Micrococcales</taxon>
        <taxon>Brevibacteriaceae</taxon>
        <taxon>Brevibacterium</taxon>
    </lineage>
</organism>
<keyword evidence="3" id="KW-0813">Transport</keyword>
<feature type="transmembrane region" description="Helical" evidence="8">
    <location>
        <begin position="91"/>
        <end position="109"/>
    </location>
</feature>